<keyword evidence="3" id="KW-1185">Reference proteome</keyword>
<proteinExistence type="predicted"/>
<reference evidence="3" key="1">
    <citation type="journal article" date="2019" name="Int. J. Syst. Evol. Microbiol.">
        <title>The Global Catalogue of Microorganisms (GCM) 10K type strain sequencing project: providing services to taxonomists for standard genome sequencing and annotation.</title>
        <authorList>
            <consortium name="The Broad Institute Genomics Platform"/>
            <consortium name="The Broad Institute Genome Sequencing Center for Infectious Disease"/>
            <person name="Wu L."/>
            <person name="Ma J."/>
        </authorList>
    </citation>
    <scope>NUCLEOTIDE SEQUENCE [LARGE SCALE GENOMIC DNA]</scope>
    <source>
        <strain evidence="3">JCM 16904</strain>
    </source>
</reference>
<keyword evidence="1" id="KW-0812">Transmembrane</keyword>
<evidence type="ECO:0000313" key="3">
    <source>
        <dbReference type="Proteomes" id="UP001500902"/>
    </source>
</evidence>
<gene>
    <name evidence="2" type="ORF">GCM10022224_035600</name>
</gene>
<comment type="caution">
    <text evidence="2">The sequence shown here is derived from an EMBL/GenBank/DDBJ whole genome shotgun (WGS) entry which is preliminary data.</text>
</comment>
<keyword evidence="1" id="KW-0472">Membrane</keyword>
<keyword evidence="1" id="KW-1133">Transmembrane helix</keyword>
<feature type="transmembrane region" description="Helical" evidence="1">
    <location>
        <begin position="41"/>
        <end position="62"/>
    </location>
</feature>
<sequence length="350" mass="37806">MPINRRDLHDLLEERSRPAVERPIPWESLRTRVRGARRRRFTAVTAVTAGAVAGFAAVAVVASGSLLNLRGPDEDGHIAASVAGQIPAQFQEADGTVYRRVATATLDAPRKKSVTFDVEMRGKPLAILADCPTESMFMMPHVTVKVTGVSKVFTLSPAPSLSAGCQSNRPVDVMPLPAGTRRATFTVEAPKGFENVAPHERLERWRFGVYEWTPPATMKAASPPAEPPAAFGGRPPEFNLITKKSDTWPAAREVTITVPNTGRPLAFEAYCGGDIADRLSTEVRVNGRLIKGLLDCPAAPANQGGAYTDLGGPKPRSQKTVTIQVRLVAKIPEYRQRPGTLTVAVYEGPR</sequence>
<name>A0ABP7BUQ8_9ACTN</name>
<evidence type="ECO:0000256" key="1">
    <source>
        <dbReference type="SAM" id="Phobius"/>
    </source>
</evidence>
<accession>A0ABP7BUQ8</accession>
<dbReference type="RefSeq" id="WP_344878424.1">
    <property type="nucleotide sequence ID" value="NZ_BAAAZP010000070.1"/>
</dbReference>
<dbReference type="Proteomes" id="UP001500902">
    <property type="component" value="Unassembled WGS sequence"/>
</dbReference>
<dbReference type="EMBL" id="BAAAZP010000070">
    <property type="protein sequence ID" value="GAA3668235.1"/>
    <property type="molecule type" value="Genomic_DNA"/>
</dbReference>
<organism evidence="2 3">
    <name type="scientific">Nonomuraea antimicrobica</name>
    <dbReference type="NCBI Taxonomy" id="561173"/>
    <lineage>
        <taxon>Bacteria</taxon>
        <taxon>Bacillati</taxon>
        <taxon>Actinomycetota</taxon>
        <taxon>Actinomycetes</taxon>
        <taxon>Streptosporangiales</taxon>
        <taxon>Streptosporangiaceae</taxon>
        <taxon>Nonomuraea</taxon>
    </lineage>
</organism>
<evidence type="ECO:0000313" key="2">
    <source>
        <dbReference type="EMBL" id="GAA3668235.1"/>
    </source>
</evidence>
<protein>
    <submittedName>
        <fullName evidence="2">Uncharacterized protein</fullName>
    </submittedName>
</protein>